<dbReference type="InParanoid" id="Q5KAQ5"/>
<dbReference type="FunFam" id="3.40.630.30:FF:000091">
    <property type="entry name" value="Peptide alpha-N-acetyltransferase"/>
    <property type="match status" value="1"/>
</dbReference>
<keyword evidence="1" id="KW-0808">Transferase</keyword>
<evidence type="ECO:0000313" key="6">
    <source>
        <dbReference type="EMBL" id="AAW45950.2"/>
    </source>
</evidence>
<feature type="compositionally biased region" description="Polar residues" evidence="4">
    <location>
        <begin position="47"/>
        <end position="62"/>
    </location>
</feature>
<dbReference type="InterPro" id="IPR000182">
    <property type="entry name" value="GNAT_dom"/>
</dbReference>
<feature type="compositionally biased region" description="Basic and acidic residues" evidence="4">
    <location>
        <begin position="65"/>
        <end position="80"/>
    </location>
</feature>
<gene>
    <name evidence="6" type="ordered locus">CNJ00870</name>
</gene>
<feature type="region of interest" description="Disordered" evidence="4">
    <location>
        <begin position="1"/>
        <end position="80"/>
    </location>
</feature>
<evidence type="ECO:0000313" key="7">
    <source>
        <dbReference type="Proteomes" id="UP000002149"/>
    </source>
</evidence>
<dbReference type="Pfam" id="PF00583">
    <property type="entry name" value="Acetyltransf_1"/>
    <property type="match status" value="1"/>
</dbReference>
<dbReference type="PROSITE" id="PS51186">
    <property type="entry name" value="GNAT"/>
    <property type="match status" value="1"/>
</dbReference>
<feature type="compositionally biased region" description="Acidic residues" evidence="4">
    <location>
        <begin position="263"/>
        <end position="273"/>
    </location>
</feature>
<evidence type="ECO:0000256" key="3">
    <source>
        <dbReference type="ARBA" id="ARBA00024025"/>
    </source>
</evidence>
<dbReference type="OrthoDB" id="249099at2759"/>
<dbReference type="CDD" id="cd04301">
    <property type="entry name" value="NAT_SF"/>
    <property type="match status" value="1"/>
</dbReference>
<proteinExistence type="inferred from homology"/>
<evidence type="ECO:0000256" key="4">
    <source>
        <dbReference type="SAM" id="MobiDB-lite"/>
    </source>
</evidence>
<dbReference type="KEGG" id="cne:CNJ00870"/>
<dbReference type="GO" id="GO:0004596">
    <property type="term" value="F:protein-N-terminal amino-acid acetyltransferase activity"/>
    <property type="evidence" value="ECO:0000318"/>
    <property type="project" value="GO_Central"/>
</dbReference>
<feature type="domain" description="N-acetyltransferase" evidence="5">
    <location>
        <begin position="87"/>
        <end position="239"/>
    </location>
</feature>
<dbReference type="SUPFAM" id="SSF55729">
    <property type="entry name" value="Acyl-CoA N-acyltransferases (Nat)"/>
    <property type="match status" value="1"/>
</dbReference>
<organism evidence="6 7">
    <name type="scientific">Cryptococcus deneoformans (strain JEC21 / ATCC MYA-565)</name>
    <name type="common">Cryptococcus neoformans var. neoformans serotype D</name>
    <dbReference type="NCBI Taxonomy" id="214684"/>
    <lineage>
        <taxon>Eukaryota</taxon>
        <taxon>Fungi</taxon>
        <taxon>Dikarya</taxon>
        <taxon>Basidiomycota</taxon>
        <taxon>Agaricomycotina</taxon>
        <taxon>Tremellomycetes</taxon>
        <taxon>Tremellales</taxon>
        <taxon>Cryptococcaceae</taxon>
        <taxon>Cryptococcus</taxon>
        <taxon>Cryptococcus neoformans species complex</taxon>
    </lineage>
</organism>
<name>Q5KAQ5_CRYD1</name>
<keyword evidence="2" id="KW-0012">Acyltransferase</keyword>
<comment type="similarity">
    <text evidence="3">Belongs to the acetyltransferase family. MAK3 subfamily.</text>
</comment>
<dbReference type="InterPro" id="IPR044542">
    <property type="entry name" value="NAA30-like"/>
</dbReference>
<dbReference type="PaxDb" id="214684-Q5KAQ5"/>
<feature type="compositionally biased region" description="Polar residues" evidence="4">
    <location>
        <begin position="10"/>
        <end position="23"/>
    </location>
</feature>
<dbReference type="Gene3D" id="3.40.630.30">
    <property type="match status" value="1"/>
</dbReference>
<evidence type="ECO:0000256" key="1">
    <source>
        <dbReference type="ARBA" id="ARBA00022679"/>
    </source>
</evidence>
<dbReference type="AlphaFoldDB" id="Q5KAQ5"/>
<dbReference type="FunCoup" id="Q5KAQ5">
    <property type="interactions" value="15"/>
</dbReference>
<evidence type="ECO:0000259" key="5">
    <source>
        <dbReference type="PROSITE" id="PS51186"/>
    </source>
</evidence>
<dbReference type="PANTHER" id="PTHR45896">
    <property type="entry name" value="N-ALPHA-ACETYLTRANSFERASE 30"/>
    <property type="match status" value="1"/>
</dbReference>
<reference evidence="6 7" key="1">
    <citation type="journal article" date="2005" name="Science">
        <title>The genome of the basidiomycetous yeast and human pathogen Cryptococcus neoformans.</title>
        <authorList>
            <person name="Loftus B.J."/>
            <person name="Fung E."/>
            <person name="Roncaglia P."/>
            <person name="Rowley D."/>
            <person name="Amedeo P."/>
            <person name="Bruno D."/>
            <person name="Vamathevan J."/>
            <person name="Miranda M."/>
            <person name="Anderson I.J."/>
            <person name="Fraser J.A."/>
            <person name="Allen J.E."/>
            <person name="Bosdet I.E."/>
            <person name="Brent M.R."/>
            <person name="Chiu R."/>
            <person name="Doering T.L."/>
            <person name="Donlin M.J."/>
            <person name="D'Souza C.A."/>
            <person name="Fox D.S."/>
            <person name="Grinberg V."/>
            <person name="Fu J."/>
            <person name="Fukushima M."/>
            <person name="Haas B.J."/>
            <person name="Huang J.C."/>
            <person name="Janbon G."/>
            <person name="Jones S.J."/>
            <person name="Koo H.L."/>
            <person name="Krzywinski M.I."/>
            <person name="Kwon-Chung J.K."/>
            <person name="Lengeler K.B."/>
            <person name="Maiti R."/>
            <person name="Marra M.A."/>
            <person name="Marra R.E."/>
            <person name="Mathewson C.A."/>
            <person name="Mitchell T.G."/>
            <person name="Pertea M."/>
            <person name="Riggs F.R."/>
            <person name="Salzberg S.L."/>
            <person name="Schein J.E."/>
            <person name="Shvartsbeyn A."/>
            <person name="Shin H."/>
            <person name="Shumway M."/>
            <person name="Specht C.A."/>
            <person name="Suh B.B."/>
            <person name="Tenney A."/>
            <person name="Utterback T.R."/>
            <person name="Wickes B.L."/>
            <person name="Wortman J.R."/>
            <person name="Wye N.H."/>
            <person name="Kronstad J.W."/>
            <person name="Lodge J.K."/>
            <person name="Heitman J."/>
            <person name="Davis R.W."/>
            <person name="Fraser C.M."/>
            <person name="Hyman R.W."/>
        </authorList>
    </citation>
    <scope>NUCLEOTIDE SEQUENCE [LARGE SCALE GENOMIC DNA]</scope>
    <source>
        <strain evidence="7">JEC21 / ATCC MYA-565</strain>
    </source>
</reference>
<evidence type="ECO:0000256" key="2">
    <source>
        <dbReference type="ARBA" id="ARBA00023315"/>
    </source>
</evidence>
<sequence length="273" mass="31132">MISATHGIESLQNTRGASSTSHAPSLAPRDIEPPPPIPPRPGSPASANSVTKEPSQSRSVPSQPKGKEREVPELPTETIKDGKGEKLFYRTFRGEEKDLENIMKLVEEELSEPYNVYTYRYFLFDWPHLTFLVFPSPTSTRAIATIICKQDMHRGTNRGYIGMLSVAKDYRRRGIGRRLVEIAVEEMAKRGAKQVMLETEYDNETSLALYDKLGFLREKRLHRFYSNEKDAFRLILPIDTEDEHDEVLSQQLERTGPGLGHIDEEDEMSPYFT</sequence>
<dbReference type="EMBL" id="AE017350">
    <property type="protein sequence ID" value="AAW45950.2"/>
    <property type="molecule type" value="Genomic_DNA"/>
</dbReference>
<dbReference type="GeneID" id="3254312"/>
<dbReference type="InterPro" id="IPR016181">
    <property type="entry name" value="Acyl_CoA_acyltransferase"/>
</dbReference>
<dbReference type="HOGENOM" id="CLU_1142556_0_0_1"/>
<dbReference type="Proteomes" id="UP000002149">
    <property type="component" value="Chromosome 10"/>
</dbReference>
<feature type="region of interest" description="Disordered" evidence="4">
    <location>
        <begin position="253"/>
        <end position="273"/>
    </location>
</feature>
<protein>
    <recommendedName>
        <fullName evidence="5">N-acetyltransferase domain-containing protein</fullName>
    </recommendedName>
</protein>
<dbReference type="GO" id="GO:0031417">
    <property type="term" value="C:NatC complex"/>
    <property type="evidence" value="ECO:0000318"/>
    <property type="project" value="GO_Central"/>
</dbReference>
<feature type="compositionally biased region" description="Pro residues" evidence="4">
    <location>
        <begin position="33"/>
        <end position="42"/>
    </location>
</feature>
<dbReference type="RefSeq" id="XP_024513655.1">
    <property type="nucleotide sequence ID" value="XM_024657931.1"/>
</dbReference>
<keyword evidence="7" id="KW-1185">Reference proteome</keyword>
<accession>Q5KAQ5</accession>
<dbReference type="VEuPathDB" id="FungiDB:CNJ00870"/>
<dbReference type="PANTHER" id="PTHR45896:SF1">
    <property type="entry name" value="N-ALPHA-ACETYLTRANSFERASE 30"/>
    <property type="match status" value="1"/>
</dbReference>
<dbReference type="STRING" id="214684.Q5KAQ5"/>